<proteinExistence type="predicted"/>
<sequence>MQAVERLAASRADFAAVNRAALARLPDVLARLLPGGRAHGAEWHAGNLRGEAGNSLRVRLRGERAGAWCDFATGDKGGDPVSLAAAVARVPQAEAARRLARMLGMGGCDNG</sequence>
<gene>
    <name evidence="1" type="ORF">EXY23_06525</name>
</gene>
<organism evidence="1 2">
    <name type="scientific">Roseicella aquatilis</name>
    <dbReference type="NCBI Taxonomy" id="2527868"/>
    <lineage>
        <taxon>Bacteria</taxon>
        <taxon>Pseudomonadati</taxon>
        <taxon>Pseudomonadota</taxon>
        <taxon>Alphaproteobacteria</taxon>
        <taxon>Acetobacterales</taxon>
        <taxon>Roseomonadaceae</taxon>
        <taxon>Roseicella</taxon>
    </lineage>
</organism>
<dbReference type="OrthoDB" id="9811157at2"/>
<name>A0A4V2WLT7_9PROT</name>
<accession>A0A4V2WLT7</accession>
<reference evidence="1 2" key="1">
    <citation type="submission" date="2019-03" db="EMBL/GenBank/DDBJ databases">
        <title>Paracraurococcus aquatilis NE82 genome sequence.</title>
        <authorList>
            <person name="Zhao Y."/>
            <person name="Du Z."/>
        </authorList>
    </citation>
    <scope>NUCLEOTIDE SEQUENCE [LARGE SCALE GENOMIC DNA]</scope>
    <source>
        <strain evidence="1 2">NE82</strain>
    </source>
</reference>
<keyword evidence="2" id="KW-1185">Reference proteome</keyword>
<evidence type="ECO:0000313" key="2">
    <source>
        <dbReference type="Proteomes" id="UP000295023"/>
    </source>
</evidence>
<dbReference type="Proteomes" id="UP000295023">
    <property type="component" value="Unassembled WGS sequence"/>
</dbReference>
<comment type="caution">
    <text evidence="1">The sequence shown here is derived from an EMBL/GenBank/DDBJ whole genome shotgun (WGS) entry which is preliminary data.</text>
</comment>
<dbReference type="EMBL" id="SKBM01000005">
    <property type="protein sequence ID" value="TCZ64517.1"/>
    <property type="molecule type" value="Genomic_DNA"/>
</dbReference>
<dbReference type="SUPFAM" id="SSF57783">
    <property type="entry name" value="Zinc beta-ribbon"/>
    <property type="match status" value="1"/>
</dbReference>
<evidence type="ECO:0008006" key="3">
    <source>
        <dbReference type="Google" id="ProtNLM"/>
    </source>
</evidence>
<evidence type="ECO:0000313" key="1">
    <source>
        <dbReference type="EMBL" id="TCZ64517.1"/>
    </source>
</evidence>
<protein>
    <recommendedName>
        <fullName evidence="3">DNA primase</fullName>
    </recommendedName>
</protein>
<dbReference type="AlphaFoldDB" id="A0A4V2WLT7"/>